<keyword evidence="1" id="KW-0812">Transmembrane</keyword>
<feature type="transmembrane region" description="Helical" evidence="1">
    <location>
        <begin position="147"/>
        <end position="169"/>
    </location>
</feature>
<reference evidence="3" key="1">
    <citation type="submission" date="2017-01" db="EMBL/GenBank/DDBJ databases">
        <authorList>
            <person name="Varghese N."/>
            <person name="Submissions S."/>
        </authorList>
    </citation>
    <scope>NUCLEOTIDE SEQUENCE [LARGE SCALE GENOMIC DNA]</scope>
    <source>
        <strain evidence="3">ASpG1</strain>
    </source>
</reference>
<feature type="transmembrane region" description="Helical" evidence="1">
    <location>
        <begin position="12"/>
        <end position="37"/>
    </location>
</feature>
<organism evidence="2 3">
    <name type="scientific">Alkalispirochaeta americana</name>
    <dbReference type="NCBI Taxonomy" id="159291"/>
    <lineage>
        <taxon>Bacteria</taxon>
        <taxon>Pseudomonadati</taxon>
        <taxon>Spirochaetota</taxon>
        <taxon>Spirochaetia</taxon>
        <taxon>Spirochaetales</taxon>
        <taxon>Spirochaetaceae</taxon>
        <taxon>Alkalispirochaeta</taxon>
    </lineage>
</organism>
<evidence type="ECO:0000256" key="1">
    <source>
        <dbReference type="SAM" id="Phobius"/>
    </source>
</evidence>
<dbReference type="EMBL" id="FTMS01000004">
    <property type="protein sequence ID" value="SIQ13845.1"/>
    <property type="molecule type" value="Genomic_DNA"/>
</dbReference>
<keyword evidence="3" id="KW-1185">Reference proteome</keyword>
<proteinExistence type="predicted"/>
<evidence type="ECO:0000313" key="3">
    <source>
        <dbReference type="Proteomes" id="UP000186400"/>
    </source>
</evidence>
<protein>
    <submittedName>
        <fullName evidence="2">Uncharacterized protein</fullName>
    </submittedName>
</protein>
<keyword evidence="1" id="KW-1133">Transmembrane helix</keyword>
<dbReference type="STRING" id="159291.SAMN05920897_10492"/>
<dbReference type="RefSeq" id="WP_076488058.1">
    <property type="nucleotide sequence ID" value="NZ_FTMS01000004.1"/>
</dbReference>
<evidence type="ECO:0000313" key="2">
    <source>
        <dbReference type="EMBL" id="SIQ13845.1"/>
    </source>
</evidence>
<dbReference type="Proteomes" id="UP000186400">
    <property type="component" value="Unassembled WGS sequence"/>
</dbReference>
<name>A0A1N6QBC2_9SPIO</name>
<keyword evidence="1" id="KW-0472">Membrane</keyword>
<feature type="transmembrane region" description="Helical" evidence="1">
    <location>
        <begin position="117"/>
        <end position="141"/>
    </location>
</feature>
<feature type="transmembrane region" description="Helical" evidence="1">
    <location>
        <begin position="49"/>
        <end position="72"/>
    </location>
</feature>
<dbReference type="AlphaFoldDB" id="A0A1N6QBC2"/>
<dbReference type="OrthoDB" id="9955297at2"/>
<feature type="transmembrane region" description="Helical" evidence="1">
    <location>
        <begin position="84"/>
        <end position="105"/>
    </location>
</feature>
<accession>A0A1N6QBC2</accession>
<sequence>MTVDTIFLTLDSFGLGALVPFFLLPLLALGLGAVHGFYDGRRSPWCHCYALMVQVSTGAFAFLVALVVLYILRGGDLGDPGVPRVLLAFAGVSWVVTLLAVRRSVAYRYLASVKHPVFLVLFWALAWSAGGSLYLTGLWLIPGPPLYTALVMVFLVFFILELLLLMVTAKSRARR</sequence>
<gene>
    <name evidence="2" type="ORF">SAMN05920897_10492</name>
</gene>